<gene>
    <name evidence="2" type="ORF">JCM9157_4887</name>
</gene>
<dbReference type="InterPro" id="IPR050266">
    <property type="entry name" value="AB_hydrolase_sf"/>
</dbReference>
<dbReference type="Gene3D" id="3.40.50.1820">
    <property type="entry name" value="alpha/beta hydrolase"/>
    <property type="match status" value="1"/>
</dbReference>
<dbReference type="InterPro" id="IPR000073">
    <property type="entry name" value="AB_hydrolase_1"/>
</dbReference>
<comment type="caution">
    <text evidence="2">The sequence shown here is derived from an EMBL/GenBank/DDBJ whole genome shotgun (WGS) entry which is preliminary data.</text>
</comment>
<organism evidence="2 3">
    <name type="scientific">Halalkalibacter akibai (strain ATCC 43226 / DSM 21942 / CIP 109018 / JCM 9157 / 1139)</name>
    <name type="common">Bacillus akibai</name>
    <dbReference type="NCBI Taxonomy" id="1236973"/>
    <lineage>
        <taxon>Bacteria</taxon>
        <taxon>Bacillati</taxon>
        <taxon>Bacillota</taxon>
        <taxon>Bacilli</taxon>
        <taxon>Bacillales</taxon>
        <taxon>Bacillaceae</taxon>
        <taxon>Halalkalibacter</taxon>
    </lineage>
</organism>
<dbReference type="PANTHER" id="PTHR43798:SF33">
    <property type="entry name" value="HYDROLASE, PUTATIVE (AFU_ORTHOLOGUE AFUA_2G14860)-RELATED"/>
    <property type="match status" value="1"/>
</dbReference>
<reference evidence="2 3" key="1">
    <citation type="journal article" date="2014" name="Genome Announc.">
        <title>Draft Genome Sequences of Three Alkaliphilic Bacillus Strains, Bacillus wakoensis JCM 9140T, Bacillus akibai JCM 9157T, and Bacillus hemicellulosilyticus JCM 9152T.</title>
        <authorList>
            <person name="Yuki M."/>
            <person name="Oshima K."/>
            <person name="Suda W."/>
            <person name="Oshida Y."/>
            <person name="Kitamura K."/>
            <person name="Iida T."/>
            <person name="Hattori M."/>
            <person name="Ohkuma M."/>
        </authorList>
    </citation>
    <scope>NUCLEOTIDE SEQUENCE [LARGE SCALE GENOMIC DNA]</scope>
    <source>
        <strain evidence="2 3">JCM 9157</strain>
    </source>
</reference>
<name>W4QZS4_HALA3</name>
<dbReference type="PRINTS" id="PR00111">
    <property type="entry name" value="ABHYDROLASE"/>
</dbReference>
<evidence type="ECO:0000259" key="1">
    <source>
        <dbReference type="Pfam" id="PF00561"/>
    </source>
</evidence>
<dbReference type="AlphaFoldDB" id="W4QZS4"/>
<dbReference type="GO" id="GO:0016020">
    <property type="term" value="C:membrane"/>
    <property type="evidence" value="ECO:0007669"/>
    <property type="project" value="TreeGrafter"/>
</dbReference>
<feature type="domain" description="AB hydrolase-1" evidence="1">
    <location>
        <begin position="72"/>
        <end position="176"/>
    </location>
</feature>
<dbReference type="InterPro" id="IPR029058">
    <property type="entry name" value="AB_hydrolase_fold"/>
</dbReference>
<dbReference type="EMBL" id="BAUV01000087">
    <property type="protein sequence ID" value="GAE37576.1"/>
    <property type="molecule type" value="Genomic_DNA"/>
</dbReference>
<dbReference type="STRING" id="1236973.JCM9157_4887"/>
<dbReference type="Pfam" id="PF00561">
    <property type="entry name" value="Abhydrolase_1"/>
    <property type="match status" value="1"/>
</dbReference>
<evidence type="ECO:0000313" key="3">
    <source>
        <dbReference type="Proteomes" id="UP000018896"/>
    </source>
</evidence>
<dbReference type="SUPFAM" id="SSF53474">
    <property type="entry name" value="alpha/beta-Hydrolases"/>
    <property type="match status" value="1"/>
</dbReference>
<evidence type="ECO:0000313" key="2">
    <source>
        <dbReference type="EMBL" id="GAE37576.1"/>
    </source>
</evidence>
<accession>W4QZS4</accession>
<dbReference type="OrthoDB" id="5513277at2"/>
<keyword evidence="3" id="KW-1185">Reference proteome</keyword>
<dbReference type="eggNOG" id="COG0596">
    <property type="taxonomic scope" value="Bacteria"/>
</dbReference>
<dbReference type="Proteomes" id="UP000018896">
    <property type="component" value="Unassembled WGS sequence"/>
</dbReference>
<protein>
    <submittedName>
        <fullName evidence="2">Carboxylesterase NP</fullName>
    </submittedName>
</protein>
<sequence length="292" mass="33233">MGKGTIYKSEVAKEIITQHYENYIKTFNFNVERKYVDTRFGKTHILVAGPVEGKPIFIFQGGNCINPMTLSWFSSLVDHYRIYAPDTIGHPGYSDEARISAKDHSFPQWIEELMNHFDIERCAFIGPSYGAGIILRLATFMPNKIDCSILVSPAGIRLGSKMKMIKDILLPLMLFHTTSSDKYLNRIANIMSDNSMKDIDKTIIGDVFTYTKLEQDMPKLTTRNELENYNAPTLIIAGTKDIFFPESKLSKVAKGIISNLTELKAYDMGHFPSEAHIVNMNKEIIEFLSKYY</sequence>
<proteinExistence type="predicted"/>
<dbReference type="RefSeq" id="WP_035668519.1">
    <property type="nucleotide sequence ID" value="NZ_BAUV01000087.1"/>
</dbReference>
<dbReference type="PANTHER" id="PTHR43798">
    <property type="entry name" value="MONOACYLGLYCEROL LIPASE"/>
    <property type="match status" value="1"/>
</dbReference>